<dbReference type="PANTHER" id="PTHR12854:SF11">
    <property type="entry name" value="ATAXIN-2"/>
    <property type="match status" value="1"/>
</dbReference>
<dbReference type="Pfam" id="PF07145">
    <property type="entry name" value="PAM2"/>
    <property type="match status" value="1"/>
</dbReference>
<feature type="compositionally biased region" description="Basic and acidic residues" evidence="2">
    <location>
        <begin position="802"/>
        <end position="825"/>
    </location>
</feature>
<evidence type="ECO:0000256" key="2">
    <source>
        <dbReference type="SAM" id="MobiDB-lite"/>
    </source>
</evidence>
<dbReference type="InterPro" id="IPR009604">
    <property type="entry name" value="LsmAD_domain"/>
</dbReference>
<feature type="compositionally biased region" description="Low complexity" evidence="2">
    <location>
        <begin position="1136"/>
        <end position="1173"/>
    </location>
</feature>
<feature type="compositionally biased region" description="Polar residues" evidence="2">
    <location>
        <begin position="1187"/>
        <end position="1200"/>
    </location>
</feature>
<keyword evidence="6" id="KW-1185">Reference proteome</keyword>
<dbReference type="InterPro" id="IPR045117">
    <property type="entry name" value="ATXN2-like"/>
</dbReference>
<feature type="compositionally biased region" description="Basic and acidic residues" evidence="2">
    <location>
        <begin position="440"/>
        <end position="452"/>
    </location>
</feature>
<gene>
    <name evidence="4" type="ORF">GHT09_009074</name>
    <name evidence="5" type="ORF">MONAX_5E011925</name>
</gene>
<organism evidence="5 6">
    <name type="scientific">Marmota monax</name>
    <name type="common">Woodchuck</name>
    <dbReference type="NCBI Taxonomy" id="9995"/>
    <lineage>
        <taxon>Eukaryota</taxon>
        <taxon>Metazoa</taxon>
        <taxon>Chordata</taxon>
        <taxon>Craniata</taxon>
        <taxon>Vertebrata</taxon>
        <taxon>Euteleostomi</taxon>
        <taxon>Mammalia</taxon>
        <taxon>Eutheria</taxon>
        <taxon>Euarchontoglires</taxon>
        <taxon>Glires</taxon>
        <taxon>Rodentia</taxon>
        <taxon>Sciuromorpha</taxon>
        <taxon>Sciuridae</taxon>
        <taxon>Xerinae</taxon>
        <taxon>Marmotini</taxon>
        <taxon>Marmota</taxon>
    </lineage>
</organism>
<dbReference type="GO" id="GO:0010494">
    <property type="term" value="C:cytoplasmic stress granule"/>
    <property type="evidence" value="ECO:0007669"/>
    <property type="project" value="TreeGrafter"/>
</dbReference>
<dbReference type="InterPro" id="IPR009818">
    <property type="entry name" value="PAM2_motif"/>
</dbReference>
<evidence type="ECO:0000313" key="5">
    <source>
        <dbReference type="EMBL" id="VTJ59814.1"/>
    </source>
</evidence>
<feature type="region of interest" description="Disordered" evidence="2">
    <location>
        <begin position="440"/>
        <end position="692"/>
    </location>
</feature>
<dbReference type="InterPro" id="IPR025852">
    <property type="entry name" value="SM_dom_ATX"/>
</dbReference>
<dbReference type="Proteomes" id="UP000335636">
    <property type="component" value="Unassembled WGS sequence"/>
</dbReference>
<dbReference type="CDD" id="cd00600">
    <property type="entry name" value="Sm_like"/>
    <property type="match status" value="1"/>
</dbReference>
<evidence type="ECO:0000256" key="1">
    <source>
        <dbReference type="ARBA" id="ARBA00007503"/>
    </source>
</evidence>
<dbReference type="PROSITE" id="PS52002">
    <property type="entry name" value="SM"/>
    <property type="match status" value="1"/>
</dbReference>
<feature type="compositionally biased region" description="Polar residues" evidence="2">
    <location>
        <begin position="788"/>
        <end position="801"/>
    </location>
</feature>
<dbReference type="Pfam" id="PF06741">
    <property type="entry name" value="LsmAD"/>
    <property type="match status" value="1"/>
</dbReference>
<feature type="region of interest" description="Disordered" evidence="2">
    <location>
        <begin position="705"/>
        <end position="935"/>
    </location>
</feature>
<feature type="compositionally biased region" description="Polar residues" evidence="2">
    <location>
        <begin position="861"/>
        <end position="872"/>
    </location>
</feature>
<feature type="compositionally biased region" description="Gly residues" evidence="2">
    <location>
        <begin position="215"/>
        <end position="225"/>
    </location>
</feature>
<feature type="compositionally biased region" description="Low complexity" evidence="2">
    <location>
        <begin position="117"/>
        <end position="153"/>
    </location>
</feature>
<dbReference type="GO" id="GO:0003729">
    <property type="term" value="F:mRNA binding"/>
    <property type="evidence" value="ECO:0007669"/>
    <property type="project" value="TreeGrafter"/>
</dbReference>
<feature type="compositionally biased region" description="Polar residues" evidence="2">
    <location>
        <begin position="749"/>
        <end position="758"/>
    </location>
</feature>
<dbReference type="PANTHER" id="PTHR12854">
    <property type="entry name" value="ATAXIN 2-RELATED"/>
    <property type="match status" value="1"/>
</dbReference>
<feature type="compositionally biased region" description="Pro residues" evidence="2">
    <location>
        <begin position="563"/>
        <end position="579"/>
    </location>
</feature>
<feature type="compositionally biased region" description="Pro residues" evidence="2">
    <location>
        <begin position="533"/>
        <end position="543"/>
    </location>
</feature>
<reference evidence="4" key="2">
    <citation type="submission" date="2020-08" db="EMBL/GenBank/DDBJ databases">
        <authorList>
            <person name="Shumante A."/>
            <person name="Zimin A.V."/>
            <person name="Puiu D."/>
            <person name="Salzberg S.L."/>
        </authorList>
    </citation>
    <scope>NUCLEOTIDE SEQUENCE</scope>
    <source>
        <strain evidence="4">WC2-LM</strain>
        <tissue evidence="4">Liver</tissue>
    </source>
</reference>
<feature type="compositionally biased region" description="Low complexity" evidence="2">
    <location>
        <begin position="828"/>
        <end position="852"/>
    </location>
</feature>
<dbReference type="GO" id="GO:0034063">
    <property type="term" value="P:stress granule assembly"/>
    <property type="evidence" value="ECO:0007669"/>
    <property type="project" value="TreeGrafter"/>
</dbReference>
<feature type="compositionally biased region" description="Low complexity" evidence="2">
    <location>
        <begin position="184"/>
        <end position="214"/>
    </location>
</feature>
<dbReference type="EMBL" id="WJEC01001098">
    <property type="protein sequence ID" value="KAF7479746.1"/>
    <property type="molecule type" value="Genomic_DNA"/>
</dbReference>
<feature type="compositionally biased region" description="Low complexity" evidence="2">
    <location>
        <begin position="23"/>
        <end position="33"/>
    </location>
</feature>
<evidence type="ECO:0000313" key="6">
    <source>
        <dbReference type="Proteomes" id="UP000335636"/>
    </source>
</evidence>
<feature type="region of interest" description="Disordered" evidence="2">
    <location>
        <begin position="1"/>
        <end position="86"/>
    </location>
</feature>
<evidence type="ECO:0000259" key="3">
    <source>
        <dbReference type="PROSITE" id="PS52002"/>
    </source>
</evidence>
<feature type="region of interest" description="Disordered" evidence="2">
    <location>
        <begin position="1116"/>
        <end position="1200"/>
    </location>
</feature>
<evidence type="ECO:0000313" key="4">
    <source>
        <dbReference type="EMBL" id="KAF7479746.1"/>
    </source>
</evidence>
<protein>
    <submittedName>
        <fullName evidence="4">Ataxin-2</fullName>
    </submittedName>
</protein>
<feature type="compositionally biased region" description="Low complexity" evidence="2">
    <location>
        <begin position="164"/>
        <end position="173"/>
    </location>
</feature>
<feature type="compositionally biased region" description="Basic and acidic residues" evidence="2">
    <location>
        <begin position="459"/>
        <end position="473"/>
    </location>
</feature>
<feature type="compositionally biased region" description="Basic and acidic residues" evidence="2">
    <location>
        <begin position="769"/>
        <end position="785"/>
    </location>
</feature>
<feature type="compositionally biased region" description="Pro residues" evidence="2">
    <location>
        <begin position="52"/>
        <end position="62"/>
    </location>
</feature>
<comment type="similarity">
    <text evidence="1">Belongs to the ataxin-2 family.</text>
</comment>
<name>A0A5E4AR84_MARMO</name>
<feature type="compositionally biased region" description="Basic residues" evidence="2">
    <location>
        <begin position="608"/>
        <end position="618"/>
    </location>
</feature>
<feature type="domain" description="Sm" evidence="3">
    <location>
        <begin position="248"/>
        <end position="325"/>
    </location>
</feature>
<accession>A0A5E4AR84</accession>
<dbReference type="EMBL" id="CABDUW010000131">
    <property type="protein sequence ID" value="VTJ59814.1"/>
    <property type="molecule type" value="Genomic_DNA"/>
</dbReference>
<dbReference type="SMART" id="SM01272">
    <property type="entry name" value="LsmAD"/>
    <property type="match status" value="1"/>
</dbReference>
<sequence>MRSTAASPLGPAAATEPRRLAAARRPGWRALPRAARHGGRGGGANPDAYPSAAPPPRGPGPPTYAQRSPLSASDCFGSNGNGGGASRPGSRRLFGLGGLPRPFVVLLFPFASPAALSAAPPRASPLGARASPPRSGVSSARPAPGCPRPACEPVYGPLTMSLKPQQQQPPAAATARKPGGGGLLTSPAAAPPSSSSVSASSAVASSSSSSAAAAGAGGGRPGLGRGRNNSKGLPQSTISFDGIYANMRMVHILTSVVGSKCEVQVKNGGIYEGVFKTYSPKCDLVLDAAHEKSTESSSGPKREEIMESILFKCSDFVVVQFKDMDSSYARRDAFTDSAISAKVNGEHKEKDLEPWDAGELSTSEELEALENDVSNGWDPNDMFRYNEENYGVVSTYDSSLSSYTVPLERDNSEEFLKREARANQLAEEIESSAQYKARVALENDDRSEEEKYTAVQRNSSEREGHSINTRENKYIPPGQRNREVISWGSGRQNSPRMGQPGSGAMPSRSTSHTSDFNPNSGSDQRVVNGGVPWPSPCPSPSSRPPSRYQSGPNSLPPRAATPTRPPSRPPSRPSRPPSHPSAHGSPAPVSTMPKRMSSEGPPRMSPKAQRHPRNHRVSAGRGSISSGLEFVSHNPPSEAATPPVARTSPAGGTWSSVVSGVPRLSPKTHRPRSPRQNSIGNTPSGPVLASPQAGIIPAEAVAMPIPAASPTPASPASNRAVTPSMEAKDSRLQDQRQNSPAGNKENVKPNETSPSFSKAENKGISPVVSEHRKQIDDLKKFKNDFRLQPSSTSESMDQLLNKNRDGEKSRDVIKDKIEPSSKDSFIENSSSNCTSGSSKPNSPSISPSILSNTEHKRGPEVTSQGVQTSSPACKQEKDDKEEKKDAAEQVRKSTLNPNAKEFNPRSFSQPKPSTTPTSPRPQAQPSPSMVGHQQPTPVYTQPVCFAPNMMYPVPVSPGVQPLYPIPMTPMPVNQAKTYRAVPNMPQQRQDQHHQSTMMHPASAAGPPIVATPPAYSTQYVAYSPQQFPNQPLVQHVPHYQSQHPHVYSPVIQGNARMMAPPTHAQPGLVSSSATQYGAHEQTHAMYACPKLPYNKETSPSFYFAISTGSLAQQYAHPNTTLHPHTPHPQPSATPTGQQQSQHGGSHPAPSPVQHHQHQAAQALHLASPQQQSAIYHAGLAPTPPSMTPASNTQSPQNSFPTAQQTVFTIHPSHVQPAYTNPPHMAHVPQAHVQSGMVPSHPTAHAPMMLMTTQPPGGPQAALAQSALQPIPVSTTAHFPYMTHPSGEACVCRGRRGTPSILLAQVEWQAGPALLAPYSRIARPVLVCTGGTVMISQGQGLRLPGAESVCVLMVYRIWLDEKQQQQHSG</sequence>
<feature type="compositionally biased region" description="Low complexity" evidence="2">
    <location>
        <begin position="544"/>
        <end position="562"/>
    </location>
</feature>
<reference evidence="5 6" key="1">
    <citation type="submission" date="2019-04" db="EMBL/GenBank/DDBJ databases">
        <authorList>
            <person name="Alioto T."/>
            <person name="Alioto T."/>
        </authorList>
    </citation>
    <scope>NUCLEOTIDE SEQUENCE [LARGE SCALE GENOMIC DNA]</scope>
</reference>
<dbReference type="InterPro" id="IPR047575">
    <property type="entry name" value="Sm"/>
</dbReference>
<feature type="compositionally biased region" description="Polar residues" evidence="2">
    <location>
        <begin position="507"/>
        <end position="525"/>
    </location>
</feature>
<feature type="compositionally biased region" description="Polar residues" evidence="2">
    <location>
        <begin position="674"/>
        <end position="684"/>
    </location>
</feature>
<proteinExistence type="inferred from homology"/>
<feature type="region of interest" description="Disordered" evidence="2">
    <location>
        <begin position="117"/>
        <end position="233"/>
    </location>
</feature>
<dbReference type="Pfam" id="PF14438">
    <property type="entry name" value="SM-ATX"/>
    <property type="match status" value="1"/>
</dbReference>
<feature type="compositionally biased region" description="Low complexity" evidence="2">
    <location>
        <begin position="906"/>
        <end position="917"/>
    </location>
</feature>
<feature type="compositionally biased region" description="Basic and acidic residues" evidence="2">
    <location>
        <begin position="874"/>
        <end position="891"/>
    </location>
</feature>
<dbReference type="Proteomes" id="UP000662637">
    <property type="component" value="Unassembled WGS sequence"/>
</dbReference>